<dbReference type="EMBL" id="CP060139">
    <property type="protein sequence ID" value="QNR23991.1"/>
    <property type="molecule type" value="Genomic_DNA"/>
</dbReference>
<dbReference type="AlphaFoldDB" id="A0A7H0VE43"/>
<dbReference type="KEGG" id="chyd:H4K34_16700"/>
<accession>A0A7H0VE43</accession>
<name>A0A7H0VE43_9FLAO</name>
<evidence type="ECO:0000259" key="1">
    <source>
        <dbReference type="Pfam" id="PF03358"/>
    </source>
</evidence>
<dbReference type="SUPFAM" id="SSF52218">
    <property type="entry name" value="Flavoproteins"/>
    <property type="match status" value="1"/>
</dbReference>
<dbReference type="GO" id="GO:0016491">
    <property type="term" value="F:oxidoreductase activity"/>
    <property type="evidence" value="ECO:0007669"/>
    <property type="project" value="InterPro"/>
</dbReference>
<dbReference type="RefSeq" id="WP_210758525.1">
    <property type="nucleotide sequence ID" value="NZ_CP060139.1"/>
</dbReference>
<dbReference type="InterPro" id="IPR029039">
    <property type="entry name" value="Flavoprotein-like_sf"/>
</dbReference>
<organism evidence="2 3">
    <name type="scientific">Croceimicrobium hydrocarbonivorans</name>
    <dbReference type="NCBI Taxonomy" id="2761580"/>
    <lineage>
        <taxon>Bacteria</taxon>
        <taxon>Pseudomonadati</taxon>
        <taxon>Bacteroidota</taxon>
        <taxon>Flavobacteriia</taxon>
        <taxon>Flavobacteriales</taxon>
        <taxon>Owenweeksiaceae</taxon>
        <taxon>Croceimicrobium</taxon>
    </lineage>
</organism>
<reference evidence="2 3" key="1">
    <citation type="submission" date="2020-08" db="EMBL/GenBank/DDBJ databases">
        <title>Croceimicrobium hydrocarbonivorans gen. nov., sp. nov., a novel marine bacterium isolated from a bacterial consortium that degrades polyethylene terephthalate.</title>
        <authorList>
            <person name="Liu R."/>
        </authorList>
    </citation>
    <scope>NUCLEOTIDE SEQUENCE [LARGE SCALE GENOMIC DNA]</scope>
    <source>
        <strain evidence="2 3">A20-9</strain>
    </source>
</reference>
<dbReference type="PANTHER" id="PTHR30543:SF21">
    <property type="entry name" value="NAD(P)H-DEPENDENT FMN REDUCTASE LOT6"/>
    <property type="match status" value="1"/>
</dbReference>
<feature type="domain" description="NADPH-dependent FMN reductase-like" evidence="1">
    <location>
        <begin position="2"/>
        <end position="143"/>
    </location>
</feature>
<dbReference type="GO" id="GO:0005829">
    <property type="term" value="C:cytosol"/>
    <property type="evidence" value="ECO:0007669"/>
    <property type="project" value="TreeGrafter"/>
</dbReference>
<sequence>MITVICGTHRPKNITRKIVDKYCQMLRAAGQEINLFELEELPRDFVFGDSFGNRSPVTEEIIKTKIIPADKLVIISPEYNGSYPGVLKAFMDGMDPRLWKGKKVALVGVASGRAGNIRGMDHLTHVLHYLRMEVFSNKVPISKVNGLLNDQGELEDEETLRVLQRQVDEFLEY</sequence>
<keyword evidence="3" id="KW-1185">Reference proteome</keyword>
<gene>
    <name evidence="2" type="ORF">H4K34_16700</name>
</gene>
<protein>
    <submittedName>
        <fullName evidence="2">NAD(P)H-dependent oxidoreductase</fullName>
    </submittedName>
</protein>
<dbReference type="Pfam" id="PF03358">
    <property type="entry name" value="FMN_red"/>
    <property type="match status" value="1"/>
</dbReference>
<dbReference type="Proteomes" id="UP000516305">
    <property type="component" value="Chromosome"/>
</dbReference>
<dbReference type="InterPro" id="IPR050712">
    <property type="entry name" value="NAD(P)H-dep_reductase"/>
</dbReference>
<dbReference type="InterPro" id="IPR005025">
    <property type="entry name" value="FMN_Rdtase-like_dom"/>
</dbReference>
<dbReference type="GO" id="GO:0010181">
    <property type="term" value="F:FMN binding"/>
    <property type="evidence" value="ECO:0007669"/>
    <property type="project" value="TreeGrafter"/>
</dbReference>
<evidence type="ECO:0000313" key="2">
    <source>
        <dbReference type="EMBL" id="QNR23991.1"/>
    </source>
</evidence>
<dbReference type="Gene3D" id="3.40.50.360">
    <property type="match status" value="1"/>
</dbReference>
<proteinExistence type="predicted"/>
<dbReference type="PANTHER" id="PTHR30543">
    <property type="entry name" value="CHROMATE REDUCTASE"/>
    <property type="match status" value="1"/>
</dbReference>
<evidence type="ECO:0000313" key="3">
    <source>
        <dbReference type="Proteomes" id="UP000516305"/>
    </source>
</evidence>